<sequence>MATLTLKEGWLVSQTLLQEKTLKQQNIYGSATSLNKQIYQQCPNSFIKQGISRDSLNSYSGLSQYQAHYSTFFRFKILKQDLRILRALSQLRVKWHHFQKRKSVTMGKLVTFLDDINKQERKCVIFIDFSNAYCTIIRIKLFLVMEEKEVLKLNKLTFLKGLCSLLHYQDPLKEQEKWWFKWSFLLIHIITIAIQHLFGCLFIRYLLKYELRAEC</sequence>
<dbReference type="GeneID" id="5017933"/>
<keyword evidence="3" id="KW-1185">Reference proteome</keyword>
<dbReference type="HOGENOM" id="CLU_1285470_0_0_1"/>
<evidence type="ECO:0000256" key="1">
    <source>
        <dbReference type="SAM" id="Phobius"/>
    </source>
</evidence>
<proteinExistence type="predicted"/>
<keyword evidence="1" id="KW-0472">Membrane</keyword>
<evidence type="ECO:0000313" key="2">
    <source>
        <dbReference type="EMBL" id="CAK64751.1"/>
    </source>
</evidence>
<dbReference type="EMBL" id="CT868033">
    <property type="protein sequence ID" value="CAK64751.1"/>
    <property type="molecule type" value="Genomic_DNA"/>
</dbReference>
<feature type="transmembrane region" description="Helical" evidence="1">
    <location>
        <begin position="182"/>
        <end position="207"/>
    </location>
</feature>
<dbReference type="Proteomes" id="UP000000600">
    <property type="component" value="Unassembled WGS sequence"/>
</dbReference>
<name>A0C1T4_PARTE</name>
<accession>A0C1T4</accession>
<evidence type="ECO:0008006" key="4">
    <source>
        <dbReference type="Google" id="ProtNLM"/>
    </source>
</evidence>
<keyword evidence="1" id="KW-1133">Transmembrane helix</keyword>
<dbReference type="AlphaFoldDB" id="A0C1T4"/>
<evidence type="ECO:0000313" key="3">
    <source>
        <dbReference type="Proteomes" id="UP000000600"/>
    </source>
</evidence>
<dbReference type="InParanoid" id="A0C1T4"/>
<organism evidence="2 3">
    <name type="scientific">Paramecium tetraurelia</name>
    <dbReference type="NCBI Taxonomy" id="5888"/>
    <lineage>
        <taxon>Eukaryota</taxon>
        <taxon>Sar</taxon>
        <taxon>Alveolata</taxon>
        <taxon>Ciliophora</taxon>
        <taxon>Intramacronucleata</taxon>
        <taxon>Oligohymenophorea</taxon>
        <taxon>Peniculida</taxon>
        <taxon>Parameciidae</taxon>
        <taxon>Paramecium</taxon>
    </lineage>
</organism>
<dbReference type="RefSeq" id="XP_001432148.1">
    <property type="nucleotide sequence ID" value="XM_001432111.1"/>
</dbReference>
<keyword evidence="1" id="KW-0812">Transmembrane</keyword>
<gene>
    <name evidence="2" type="ORF">GSPATT00034228001</name>
</gene>
<dbReference type="KEGG" id="ptm:GSPATT00034228001"/>
<reference evidence="2 3" key="1">
    <citation type="journal article" date="2006" name="Nature">
        <title>Global trends of whole-genome duplications revealed by the ciliate Paramecium tetraurelia.</title>
        <authorList>
            <consortium name="Genoscope"/>
            <person name="Aury J.-M."/>
            <person name="Jaillon O."/>
            <person name="Duret L."/>
            <person name="Noel B."/>
            <person name="Jubin C."/>
            <person name="Porcel B.M."/>
            <person name="Segurens B."/>
            <person name="Daubin V."/>
            <person name="Anthouard V."/>
            <person name="Aiach N."/>
            <person name="Arnaiz O."/>
            <person name="Billaut A."/>
            <person name="Beisson J."/>
            <person name="Blanc I."/>
            <person name="Bouhouche K."/>
            <person name="Camara F."/>
            <person name="Duharcourt S."/>
            <person name="Guigo R."/>
            <person name="Gogendeau D."/>
            <person name="Katinka M."/>
            <person name="Keller A.-M."/>
            <person name="Kissmehl R."/>
            <person name="Klotz C."/>
            <person name="Koll F."/>
            <person name="Le Moue A."/>
            <person name="Lepere C."/>
            <person name="Malinsky S."/>
            <person name="Nowacki M."/>
            <person name="Nowak J.K."/>
            <person name="Plattner H."/>
            <person name="Poulain J."/>
            <person name="Ruiz F."/>
            <person name="Serrano V."/>
            <person name="Zagulski M."/>
            <person name="Dessen P."/>
            <person name="Betermier M."/>
            <person name="Weissenbach J."/>
            <person name="Scarpelli C."/>
            <person name="Schachter V."/>
            <person name="Sperling L."/>
            <person name="Meyer E."/>
            <person name="Cohen J."/>
            <person name="Wincker P."/>
        </authorList>
    </citation>
    <scope>NUCLEOTIDE SEQUENCE [LARGE SCALE GENOMIC DNA]</scope>
    <source>
        <strain evidence="2 3">Stock d4-2</strain>
    </source>
</reference>
<protein>
    <recommendedName>
        <fullName evidence="4">Transmembrane protein</fullName>
    </recommendedName>
</protein>